<comment type="caution">
    <text evidence="3">The sequence shown here is derived from an EMBL/GenBank/DDBJ whole genome shotgun (WGS) entry which is preliminary data.</text>
</comment>
<protein>
    <submittedName>
        <fullName evidence="3">Uncharacterized protein</fullName>
    </submittedName>
</protein>
<evidence type="ECO:0000313" key="4">
    <source>
        <dbReference type="Proteomes" id="UP000029721"/>
    </source>
</evidence>
<dbReference type="EMBL" id="JOKD01000020">
    <property type="protein sequence ID" value="KGE78253.1"/>
    <property type="molecule type" value="Genomic_DNA"/>
</dbReference>
<evidence type="ECO:0000259" key="1">
    <source>
        <dbReference type="Pfam" id="PF25678"/>
    </source>
</evidence>
<dbReference type="Pfam" id="PF25678">
    <property type="entry name" value="DUF7946"/>
    <property type="match status" value="1"/>
</dbReference>
<dbReference type="Proteomes" id="UP000029721">
    <property type="component" value="Unassembled WGS sequence"/>
</dbReference>
<sequence>MVEMQEDGSIRLEIRYEGGDAESHQIDMTALGESLQGFGRIYAVIGHFAATGQYAKQMQALSVKTYAQEAEPKCFSVGALLSFATTSGWFQGLLPAVITAVTAYVLHRCSGNSEEMRHLRELLEQQYGKDQKMMERMMDTIDRLADGLRPSVRKSVAPVGSTCDRIDLYANGDRHQTIDQAVKDAVMSSEDEQLIGERPYSIIISEMDYDRRTCKIRLTDEDLSSSLDEDGHPPRINAVITDPAIEMEGNAYLQAFMTRKPITVKAKATLKDGDITRLYISDSA</sequence>
<gene>
    <name evidence="3" type="ORF">FP66_04445</name>
</gene>
<dbReference type="InterPro" id="IPR057707">
    <property type="entry name" value="DUF7947"/>
</dbReference>
<dbReference type="InterPro" id="IPR057706">
    <property type="entry name" value="DUF7946"/>
</dbReference>
<reference evidence="3 4" key="1">
    <citation type="submission" date="2014-06" db="EMBL/GenBank/DDBJ databases">
        <title>Draft genome sequence of an extremely salt tolerant bacteria Halomonas salina/CIFRI 1.</title>
        <authorList>
            <person name="Behera B.D."/>
            <person name="Meena D.K."/>
            <person name="Das P."/>
            <person name="Maharana J."/>
            <person name="Paria P."/>
            <person name="Sharma A.P."/>
            <person name="Shamsudheen K.V."/>
            <person name="Rijit J."/>
            <person name="Dixit V."/>
            <person name="Verma A."/>
            <person name="Scaria V."/>
            <person name="Sivasubbu S."/>
        </authorList>
    </citation>
    <scope>NUCLEOTIDE SEQUENCE [LARGE SCALE GENOMIC DNA]</scope>
    <source>
        <strain evidence="3 4">CIFRI 1</strain>
    </source>
</reference>
<dbReference type="RefSeq" id="WP_035595444.1">
    <property type="nucleotide sequence ID" value="NZ_JOKD01000020.1"/>
</dbReference>
<dbReference type="Pfam" id="PF25679">
    <property type="entry name" value="DUF7947"/>
    <property type="match status" value="1"/>
</dbReference>
<name>A0ABR4WU37_9GAMM</name>
<organism evidence="3 4">
    <name type="scientific">Halomonas salina</name>
    <dbReference type="NCBI Taxonomy" id="42565"/>
    <lineage>
        <taxon>Bacteria</taxon>
        <taxon>Pseudomonadati</taxon>
        <taxon>Pseudomonadota</taxon>
        <taxon>Gammaproteobacteria</taxon>
        <taxon>Oceanospirillales</taxon>
        <taxon>Halomonadaceae</taxon>
        <taxon>Halomonas</taxon>
    </lineage>
</organism>
<feature type="domain" description="DUF7946" evidence="1">
    <location>
        <begin position="12"/>
        <end position="186"/>
    </location>
</feature>
<accession>A0ABR4WU37</accession>
<evidence type="ECO:0000259" key="2">
    <source>
        <dbReference type="Pfam" id="PF25679"/>
    </source>
</evidence>
<keyword evidence="4" id="KW-1185">Reference proteome</keyword>
<feature type="domain" description="DUF7947" evidence="2">
    <location>
        <begin position="200"/>
        <end position="282"/>
    </location>
</feature>
<proteinExistence type="predicted"/>
<evidence type="ECO:0000313" key="3">
    <source>
        <dbReference type="EMBL" id="KGE78253.1"/>
    </source>
</evidence>